<name>A0A8C7ZCQ5_9TELE</name>
<reference evidence="1" key="2">
    <citation type="submission" date="2025-09" db="UniProtKB">
        <authorList>
            <consortium name="Ensembl"/>
        </authorList>
    </citation>
    <scope>IDENTIFICATION</scope>
</reference>
<sequence length="94" mass="10459">MSRRLFVPIYQLGNPQLRIFRPNWFLTLVRPGKEQPPDTAQFRNTNGGPFCVESACSPVHAGVFCCIGSPVALNCPLGECESEWVCDCGPETDW</sequence>
<dbReference type="Gene3D" id="3.30.70.330">
    <property type="match status" value="1"/>
</dbReference>
<dbReference type="Proteomes" id="UP000694383">
    <property type="component" value="Unplaced"/>
</dbReference>
<organism evidence="1 2">
    <name type="scientific">Oryzias sinensis</name>
    <name type="common">Chinese medaka</name>
    <dbReference type="NCBI Taxonomy" id="183150"/>
    <lineage>
        <taxon>Eukaryota</taxon>
        <taxon>Metazoa</taxon>
        <taxon>Chordata</taxon>
        <taxon>Craniata</taxon>
        <taxon>Vertebrata</taxon>
        <taxon>Euteleostomi</taxon>
        <taxon>Actinopterygii</taxon>
        <taxon>Neopterygii</taxon>
        <taxon>Teleostei</taxon>
        <taxon>Neoteleostei</taxon>
        <taxon>Acanthomorphata</taxon>
        <taxon>Ovalentaria</taxon>
        <taxon>Atherinomorphae</taxon>
        <taxon>Beloniformes</taxon>
        <taxon>Adrianichthyidae</taxon>
        <taxon>Oryziinae</taxon>
        <taxon>Oryzias</taxon>
    </lineage>
</organism>
<reference evidence="1" key="1">
    <citation type="submission" date="2025-08" db="UniProtKB">
        <authorList>
            <consortium name="Ensembl"/>
        </authorList>
    </citation>
    <scope>IDENTIFICATION</scope>
</reference>
<keyword evidence="2" id="KW-1185">Reference proteome</keyword>
<dbReference type="InterPro" id="IPR012677">
    <property type="entry name" value="Nucleotide-bd_a/b_plait_sf"/>
</dbReference>
<dbReference type="AlphaFoldDB" id="A0A8C7ZCQ5"/>
<dbReference type="GeneTree" id="ENSGT01000000221273"/>
<evidence type="ECO:0000313" key="2">
    <source>
        <dbReference type="Proteomes" id="UP000694383"/>
    </source>
</evidence>
<evidence type="ECO:0000313" key="1">
    <source>
        <dbReference type="Ensembl" id="ENSOSIP00000041728.1"/>
    </source>
</evidence>
<proteinExistence type="predicted"/>
<protein>
    <submittedName>
        <fullName evidence="1">Uncharacterized protein</fullName>
    </submittedName>
</protein>
<accession>A0A8C7ZCQ5</accession>
<dbReference type="Ensembl" id="ENSOSIT00000043943.1">
    <property type="protein sequence ID" value="ENSOSIP00000041728.1"/>
    <property type="gene ID" value="ENSOSIG00000020239.1"/>
</dbReference>